<dbReference type="EMBL" id="CACRUV010000052">
    <property type="protein sequence ID" value="VYU76038.1"/>
    <property type="molecule type" value="Genomic_DNA"/>
</dbReference>
<dbReference type="PANTHER" id="PTHR44167:SF24">
    <property type="entry name" value="SERINE_THREONINE-PROTEIN KINASE CHK2"/>
    <property type="match status" value="1"/>
</dbReference>
<feature type="domain" description="Protein kinase" evidence="1">
    <location>
        <begin position="38"/>
        <end position="322"/>
    </location>
</feature>
<dbReference type="AlphaFoldDB" id="A0A6N3HHS3"/>
<organism evidence="2">
    <name type="scientific">Parabacteroides merdae</name>
    <dbReference type="NCBI Taxonomy" id="46503"/>
    <lineage>
        <taxon>Bacteria</taxon>
        <taxon>Pseudomonadati</taxon>
        <taxon>Bacteroidota</taxon>
        <taxon>Bacteroidia</taxon>
        <taxon>Bacteroidales</taxon>
        <taxon>Tannerellaceae</taxon>
        <taxon>Parabacteroides</taxon>
    </lineage>
</organism>
<accession>A0A6N3HHS3</accession>
<dbReference type="Gene3D" id="1.10.510.10">
    <property type="entry name" value="Transferase(Phosphotransferase) domain 1"/>
    <property type="match status" value="1"/>
</dbReference>
<dbReference type="EC" id="2.7.11.1" evidence="2"/>
<dbReference type="InterPro" id="IPR011009">
    <property type="entry name" value="Kinase-like_dom_sf"/>
</dbReference>
<keyword evidence="2" id="KW-0808">Transferase</keyword>
<dbReference type="PROSITE" id="PS00108">
    <property type="entry name" value="PROTEIN_KINASE_ST"/>
    <property type="match status" value="1"/>
</dbReference>
<dbReference type="Pfam" id="PF07714">
    <property type="entry name" value="PK_Tyr_Ser-Thr"/>
    <property type="match status" value="1"/>
</dbReference>
<dbReference type="InterPro" id="IPR001245">
    <property type="entry name" value="Ser-Thr/Tyr_kinase_cat_dom"/>
</dbReference>
<sequence length="322" mass="37808">MNMIRTSFKCDNNIICIDEDISKNTITIDGIDYFAYYIDPEFKKNKGANSYVFALYQAQSFIDYESSFPDRVIKISNKKDYASAPSKSNRRFYREINALNKCKQYHVANVITIYFSGQLSCIGKNRNGKEVAFYFPFYIMDYATSDLKNYLENNQITYAERINLCLQIAEGLKGLNDLGCYHRDLKPDNILMFDNIWKIGDLGLIAFRDEDELYDKKNEFIGPKGWLSPEAMNKYLSYDDSEYKFDCKIDHQSDIFQLGKIFWYILQGNVPIGGISRSDFFDRRDEVYSLLKYMLNHSKKQRPLTIDYVINNLKRIIQKYSL</sequence>
<dbReference type="GO" id="GO:0005524">
    <property type="term" value="F:ATP binding"/>
    <property type="evidence" value="ECO:0007669"/>
    <property type="project" value="InterPro"/>
</dbReference>
<dbReference type="SUPFAM" id="SSF56112">
    <property type="entry name" value="Protein kinase-like (PK-like)"/>
    <property type="match status" value="1"/>
</dbReference>
<dbReference type="InterPro" id="IPR008271">
    <property type="entry name" value="Ser/Thr_kinase_AS"/>
</dbReference>
<dbReference type="PANTHER" id="PTHR44167">
    <property type="entry name" value="OVARIAN-SPECIFIC SERINE/THREONINE-PROTEIN KINASE LOK-RELATED"/>
    <property type="match status" value="1"/>
</dbReference>
<protein>
    <submittedName>
        <fullName evidence="2">Serine/threonine-protein kinase StkP</fullName>
        <ecNumber evidence="2">2.7.11.1</ecNumber>
    </submittedName>
</protein>
<reference evidence="2" key="1">
    <citation type="submission" date="2019-11" db="EMBL/GenBank/DDBJ databases">
        <authorList>
            <person name="Feng L."/>
        </authorList>
    </citation>
    <scope>NUCLEOTIDE SEQUENCE</scope>
    <source>
        <strain evidence="2">PmerdaeLFYP103</strain>
    </source>
</reference>
<proteinExistence type="predicted"/>
<gene>
    <name evidence="2" type="primary">stkP_2</name>
    <name evidence="2" type="ORF">PMLFYP103_03748</name>
</gene>
<evidence type="ECO:0000313" key="2">
    <source>
        <dbReference type="EMBL" id="VYU76038.1"/>
    </source>
</evidence>
<name>A0A6N3HHS3_9BACT</name>
<keyword evidence="2" id="KW-0418">Kinase</keyword>
<evidence type="ECO:0000259" key="1">
    <source>
        <dbReference type="PROSITE" id="PS50011"/>
    </source>
</evidence>
<dbReference type="SMART" id="SM00220">
    <property type="entry name" value="S_TKc"/>
    <property type="match status" value="1"/>
</dbReference>
<dbReference type="PROSITE" id="PS50011">
    <property type="entry name" value="PROTEIN_KINASE_DOM"/>
    <property type="match status" value="1"/>
</dbReference>
<dbReference type="GO" id="GO:0004674">
    <property type="term" value="F:protein serine/threonine kinase activity"/>
    <property type="evidence" value="ECO:0007669"/>
    <property type="project" value="UniProtKB-EC"/>
</dbReference>
<dbReference type="InterPro" id="IPR000719">
    <property type="entry name" value="Prot_kinase_dom"/>
</dbReference>